<evidence type="ECO:0000313" key="2">
    <source>
        <dbReference type="EMBL" id="MBO0934179.1"/>
    </source>
</evidence>
<feature type="chain" id="PRO_5037211624" description="Secreted protein" evidence="1">
    <location>
        <begin position="20"/>
        <end position="160"/>
    </location>
</feature>
<protein>
    <recommendedName>
        <fullName evidence="4">Secreted protein</fullName>
    </recommendedName>
</protein>
<evidence type="ECO:0000256" key="1">
    <source>
        <dbReference type="SAM" id="SignalP"/>
    </source>
</evidence>
<dbReference type="AlphaFoldDB" id="A0A939K0G8"/>
<evidence type="ECO:0000313" key="3">
    <source>
        <dbReference type="Proteomes" id="UP000664795"/>
    </source>
</evidence>
<keyword evidence="3" id="KW-1185">Reference proteome</keyword>
<reference evidence="2 3" key="1">
    <citation type="submission" date="2021-03" db="EMBL/GenBank/DDBJ databases">
        <title>Fibrella sp. HMF5036 genome sequencing and assembly.</title>
        <authorList>
            <person name="Kang H."/>
            <person name="Kim H."/>
            <person name="Bae S."/>
            <person name="Joh K."/>
        </authorList>
    </citation>
    <scope>NUCLEOTIDE SEQUENCE [LARGE SCALE GENOMIC DNA]</scope>
    <source>
        <strain evidence="2 3">HMF5036</strain>
    </source>
</reference>
<dbReference type="EMBL" id="JAFMYU010000027">
    <property type="protein sequence ID" value="MBO0934179.1"/>
    <property type="molecule type" value="Genomic_DNA"/>
</dbReference>
<organism evidence="2 3">
    <name type="scientific">Fibrella aquatilis</name>
    <dbReference type="NCBI Taxonomy" id="2817059"/>
    <lineage>
        <taxon>Bacteria</taxon>
        <taxon>Pseudomonadati</taxon>
        <taxon>Bacteroidota</taxon>
        <taxon>Cytophagia</taxon>
        <taxon>Cytophagales</taxon>
        <taxon>Spirosomataceae</taxon>
        <taxon>Fibrella</taxon>
    </lineage>
</organism>
<dbReference type="RefSeq" id="WP_207338140.1">
    <property type="nucleotide sequence ID" value="NZ_JAFMYU010000027.1"/>
</dbReference>
<accession>A0A939K0G8</accession>
<dbReference type="Proteomes" id="UP000664795">
    <property type="component" value="Unassembled WGS sequence"/>
</dbReference>
<proteinExistence type="predicted"/>
<keyword evidence="1" id="KW-0732">Signal</keyword>
<gene>
    <name evidence="2" type="ORF">J2I48_24445</name>
</gene>
<feature type="signal peptide" evidence="1">
    <location>
        <begin position="1"/>
        <end position="19"/>
    </location>
</feature>
<sequence length="160" mass="17647">MKKLLTAAFILTSFAPTYSQTCGNNAVVSNFRPNTSPNGSAYWVNVYYHIAVPASQQGGYPSAQLCNLTSKLNQDYNKYGIYFNALGFDYIVGDNYFNLKESNGTNVFTANVKDNAINIYLINSYTPINTNQFAYGGCAKDIQSDGFWALNSVNPLTLSH</sequence>
<name>A0A939K0G8_9BACT</name>
<evidence type="ECO:0008006" key="4">
    <source>
        <dbReference type="Google" id="ProtNLM"/>
    </source>
</evidence>
<comment type="caution">
    <text evidence="2">The sequence shown here is derived from an EMBL/GenBank/DDBJ whole genome shotgun (WGS) entry which is preliminary data.</text>
</comment>